<organism evidence="1 2">
    <name type="scientific">Bacteroides fragilis 3_1_12</name>
    <dbReference type="NCBI Taxonomy" id="457424"/>
    <lineage>
        <taxon>Bacteria</taxon>
        <taxon>Pseudomonadati</taxon>
        <taxon>Bacteroidota</taxon>
        <taxon>Bacteroidia</taxon>
        <taxon>Bacteroidales</taxon>
        <taxon>Bacteroidaceae</taxon>
        <taxon>Bacteroides</taxon>
    </lineage>
</organism>
<sequence length="58" mass="7024">MRGKRYKRLPLFFFKDLFLFSCFMTTCHPNAELSMATCLSDFIYVRFCHMIANRNRFS</sequence>
<protein>
    <recommendedName>
        <fullName evidence="3">Lipoprotein</fullName>
    </recommendedName>
</protein>
<gene>
    <name evidence="1" type="ORF">BFAG_00120</name>
</gene>
<accession>A0ABN0BEL9</accession>
<reference evidence="1 2" key="1">
    <citation type="submission" date="2008-12" db="EMBL/GenBank/DDBJ databases">
        <title>Annotation of Bacteroides fragilis strain 3_1_12.</title>
        <authorList>
            <consortium name="The Broad Institute Genome Sequencing Platform"/>
            <person name="Ward D."/>
            <person name="Young S.K."/>
            <person name="Kodira C.D."/>
            <person name="Zeng Q."/>
            <person name="Koehrsen M."/>
            <person name="Alvarado L."/>
            <person name="Berlin A."/>
            <person name="Borenstein D."/>
            <person name="Chen Z."/>
            <person name="Engels R."/>
            <person name="Freedman E."/>
            <person name="Gellesch M."/>
            <person name="Goldberg J."/>
            <person name="Griggs A."/>
            <person name="Gujja S."/>
            <person name="Heiman D."/>
            <person name="Hepburn T."/>
            <person name="Howarth C."/>
            <person name="Jen D."/>
            <person name="Larson L."/>
            <person name="Lewis B."/>
            <person name="Mehta T."/>
            <person name="Park D."/>
            <person name="Pearson M."/>
            <person name="Roberts A."/>
            <person name="Saif S."/>
            <person name="Shea T."/>
            <person name="Shenoy N."/>
            <person name="Sisk P."/>
            <person name="Stolte C."/>
            <person name="Sykes S."/>
            <person name="Walk T."/>
            <person name="White J."/>
            <person name="Yandava C."/>
            <person name="Allen-Vercoe E."/>
            <person name="Strauss J."/>
            <person name="Ambrose C."/>
            <person name="Lander E."/>
            <person name="Nusbaum C."/>
            <person name="Galagan J."/>
            <person name="Birren B."/>
        </authorList>
    </citation>
    <scope>NUCLEOTIDE SEQUENCE [LARGE SCALE GENOMIC DNA]</scope>
    <source>
        <strain evidence="1 2">3_1_12</strain>
    </source>
</reference>
<evidence type="ECO:0000313" key="2">
    <source>
        <dbReference type="Proteomes" id="UP000005101"/>
    </source>
</evidence>
<keyword evidence="2" id="KW-1185">Reference proteome</keyword>
<dbReference type="Proteomes" id="UP000005101">
    <property type="component" value="Unassembled WGS sequence"/>
</dbReference>
<dbReference type="EMBL" id="EQ973213">
    <property type="protein sequence ID" value="EFR51426.1"/>
    <property type="molecule type" value="Genomic_DNA"/>
</dbReference>
<proteinExistence type="predicted"/>
<name>A0ABN0BEL9_BACFG</name>
<evidence type="ECO:0008006" key="3">
    <source>
        <dbReference type="Google" id="ProtNLM"/>
    </source>
</evidence>
<evidence type="ECO:0000313" key="1">
    <source>
        <dbReference type="EMBL" id="EFR51426.1"/>
    </source>
</evidence>